<evidence type="ECO:0000256" key="4">
    <source>
        <dbReference type="ARBA" id="ARBA00038168"/>
    </source>
</evidence>
<protein>
    <recommendedName>
        <fullName evidence="6">Cytochrome b5 heme-binding domain-containing protein</fullName>
    </recommendedName>
</protein>
<sequence>MPGLSLATRPDGKRVLEGDSRSPEQLPKRRSEPQWFSAEEVAQHNKISDGWIIVEGKVFDITNFAQRHPGWVLTHFVVSPCIVFYCPCTSSTPYLCLKKPLHANPSTRQRPSNHFLQHNGAQTSTVLAIKRVLGTDCTTEFKTIHNLDSMAMLTDYYIGDLIPEGSEVPHYPPEGIDGSWLSEVVSRAFAALRRRKSKTGSTMAYLQRQLRLQHQEYENLRLRSALSKAPQTLSRSASLSDSSSTSSMASLVQTRCDVIGGSDSLYPSKGGDTDEMPAVSPEKIIPTSEYEERDEDDSALVRRSMAQAFGLALVESRSRLFQAFFSFSFFW</sequence>
<dbReference type="SMART" id="SM01117">
    <property type="entry name" value="Cyt-b5"/>
    <property type="match status" value="1"/>
</dbReference>
<evidence type="ECO:0000256" key="5">
    <source>
        <dbReference type="SAM" id="MobiDB-lite"/>
    </source>
</evidence>
<feature type="region of interest" description="Disordered" evidence="5">
    <location>
        <begin position="1"/>
        <end position="35"/>
    </location>
</feature>
<dbReference type="Gene3D" id="3.10.120.10">
    <property type="entry name" value="Cytochrome b5-like heme/steroid binding domain"/>
    <property type="match status" value="1"/>
</dbReference>
<dbReference type="PROSITE" id="PS50255">
    <property type="entry name" value="CYTOCHROME_B5_2"/>
    <property type="match status" value="1"/>
</dbReference>
<dbReference type="EMBL" id="HBIV01006692">
    <property type="protein sequence ID" value="CAE0651425.1"/>
    <property type="molecule type" value="Transcribed_RNA"/>
</dbReference>
<feature type="compositionally biased region" description="Basic and acidic residues" evidence="5">
    <location>
        <begin position="10"/>
        <end position="32"/>
    </location>
</feature>
<dbReference type="AlphaFoldDB" id="A0A7S4DII6"/>
<dbReference type="InterPro" id="IPR001199">
    <property type="entry name" value="Cyt_B5-like_heme/steroid-bd"/>
</dbReference>
<dbReference type="GO" id="GO:0016020">
    <property type="term" value="C:membrane"/>
    <property type="evidence" value="ECO:0007669"/>
    <property type="project" value="TreeGrafter"/>
</dbReference>
<feature type="domain" description="Cytochrome b5 heme-binding" evidence="6">
    <location>
        <begin position="33"/>
        <end position="162"/>
    </location>
</feature>
<dbReference type="InterPro" id="IPR050668">
    <property type="entry name" value="Cytochrome_b5"/>
</dbReference>
<gene>
    <name evidence="7" type="ORF">LGLO00237_LOCUS4909</name>
</gene>
<evidence type="ECO:0000256" key="3">
    <source>
        <dbReference type="ARBA" id="ARBA00023004"/>
    </source>
</evidence>
<keyword evidence="3" id="KW-0408">Iron</keyword>
<comment type="similarity">
    <text evidence="4">Belongs to the cytochrome b5 family.</text>
</comment>
<dbReference type="InterPro" id="IPR036400">
    <property type="entry name" value="Cyt_B5-like_heme/steroid_sf"/>
</dbReference>
<proteinExistence type="inferred from homology"/>
<evidence type="ECO:0000256" key="1">
    <source>
        <dbReference type="ARBA" id="ARBA00022617"/>
    </source>
</evidence>
<evidence type="ECO:0000256" key="2">
    <source>
        <dbReference type="ARBA" id="ARBA00022723"/>
    </source>
</evidence>
<dbReference type="GO" id="GO:0020037">
    <property type="term" value="F:heme binding"/>
    <property type="evidence" value="ECO:0007669"/>
    <property type="project" value="TreeGrafter"/>
</dbReference>
<name>A0A7S4DII6_9EUKA</name>
<dbReference type="PANTHER" id="PTHR19359">
    <property type="entry name" value="CYTOCHROME B5"/>
    <property type="match status" value="1"/>
</dbReference>
<keyword evidence="2" id="KW-0479">Metal-binding</keyword>
<dbReference type="Pfam" id="PF00173">
    <property type="entry name" value="Cyt-b5"/>
    <property type="match status" value="1"/>
</dbReference>
<keyword evidence="1" id="KW-0349">Heme</keyword>
<organism evidence="7">
    <name type="scientific">Lotharella globosa</name>
    <dbReference type="NCBI Taxonomy" id="91324"/>
    <lineage>
        <taxon>Eukaryota</taxon>
        <taxon>Sar</taxon>
        <taxon>Rhizaria</taxon>
        <taxon>Cercozoa</taxon>
        <taxon>Chlorarachniophyceae</taxon>
        <taxon>Lotharella</taxon>
    </lineage>
</organism>
<reference evidence="7" key="1">
    <citation type="submission" date="2021-01" db="EMBL/GenBank/DDBJ databases">
        <authorList>
            <person name="Corre E."/>
            <person name="Pelletier E."/>
            <person name="Niang G."/>
            <person name="Scheremetjew M."/>
            <person name="Finn R."/>
            <person name="Kale V."/>
            <person name="Holt S."/>
            <person name="Cochrane G."/>
            <person name="Meng A."/>
            <person name="Brown T."/>
            <person name="Cohen L."/>
        </authorList>
    </citation>
    <scope>NUCLEOTIDE SEQUENCE</scope>
    <source>
        <strain evidence="7">CCCM811</strain>
    </source>
</reference>
<dbReference type="SUPFAM" id="SSF55856">
    <property type="entry name" value="Cytochrome b5-like heme/steroid binding domain"/>
    <property type="match status" value="2"/>
</dbReference>
<dbReference type="GO" id="GO:0046872">
    <property type="term" value="F:metal ion binding"/>
    <property type="evidence" value="ECO:0007669"/>
    <property type="project" value="UniProtKB-KW"/>
</dbReference>
<evidence type="ECO:0000259" key="6">
    <source>
        <dbReference type="PROSITE" id="PS50255"/>
    </source>
</evidence>
<evidence type="ECO:0000313" key="7">
    <source>
        <dbReference type="EMBL" id="CAE0651425.1"/>
    </source>
</evidence>
<accession>A0A7S4DII6</accession>